<proteinExistence type="predicted"/>
<accession>A0A2P7UQS5</accession>
<dbReference type="RefSeq" id="WP_106840990.1">
    <property type="nucleotide sequence ID" value="NZ_JBCNIW010000014.1"/>
</dbReference>
<dbReference type="Proteomes" id="UP000240419">
    <property type="component" value="Unassembled WGS sequence"/>
</dbReference>
<comment type="caution">
    <text evidence="1">The sequence shown here is derived from an EMBL/GenBank/DDBJ whole genome shotgun (WGS) entry which is preliminary data.</text>
</comment>
<dbReference type="EMBL" id="PXZM01000039">
    <property type="protein sequence ID" value="PSJ89354.1"/>
    <property type="molecule type" value="Genomic_DNA"/>
</dbReference>
<keyword evidence="2" id="KW-1185">Reference proteome</keyword>
<evidence type="ECO:0000313" key="2">
    <source>
        <dbReference type="Proteomes" id="UP000240419"/>
    </source>
</evidence>
<sequence length="202" mass="23020">MNLKMNRLYMKIAIGIMLTAIVFVCAAFSTFSQKNEPMETISLEALYMTYESAEELDKADLILIGTPTSDFSDREHKTSYYEDGSLQDFYTLTEIEIDKIIKSPNDFDIEESETLSIIEPVGMIELDGTKKITIDEYKEMEQGEKYIIFLNENGHGQYSVINNDSGKFNLDSKSAKSEKSLSKNSAITLKEDVLEKYSEFIE</sequence>
<dbReference type="OrthoDB" id="2612080at2"/>
<dbReference type="AlphaFoldDB" id="A0A2P7UQS5"/>
<evidence type="ECO:0000313" key="1">
    <source>
        <dbReference type="EMBL" id="PSJ89354.1"/>
    </source>
</evidence>
<protein>
    <submittedName>
        <fullName evidence="1">Uncharacterized protein</fullName>
    </submittedName>
</protein>
<name>A0A2P7UQS5_9BACL</name>
<organism evidence="1 2">
    <name type="scientific">Brevibacillus fortis</name>
    <dbReference type="NCBI Taxonomy" id="2126352"/>
    <lineage>
        <taxon>Bacteria</taxon>
        <taxon>Bacillati</taxon>
        <taxon>Bacillota</taxon>
        <taxon>Bacilli</taxon>
        <taxon>Bacillales</taxon>
        <taxon>Paenibacillaceae</taxon>
        <taxon>Brevibacillus</taxon>
    </lineage>
</organism>
<reference evidence="1 2" key="1">
    <citation type="submission" date="2018-03" db="EMBL/GenBank/DDBJ databases">
        <title>Brevisbacillus phylogenomics.</title>
        <authorList>
            <person name="Dunlap C."/>
        </authorList>
    </citation>
    <scope>NUCLEOTIDE SEQUENCE [LARGE SCALE GENOMIC DNA]</scope>
    <source>
        <strain evidence="1 2">NRRL NRS-1210</strain>
    </source>
</reference>
<gene>
    <name evidence="1" type="ORF">C7R93_22940</name>
</gene>